<dbReference type="EMBL" id="JAUFQS010000047">
    <property type="protein sequence ID" value="MDN3690424.1"/>
    <property type="molecule type" value="Genomic_DNA"/>
</dbReference>
<evidence type="ECO:0000256" key="4">
    <source>
        <dbReference type="ARBA" id="ARBA00023136"/>
    </source>
</evidence>
<keyword evidence="5" id="KW-0998">Cell outer membrane</keyword>
<sequence>MKRYSIYILLLNLFWLSSCDEDFMDRYPQTSISPEEFFKTEEDLRLYVDGLLSLPDMYEYQEDQASDNMATTGAIEIKNIMTGSPNSQNITSGWDWTRLRNINYFLENSPNADASPEAIQHYEGLARYYRAVFYFEMVKRYSDVPWYDELLNPSDEELLYKGRDSRETVVAGMMEDLAFAAAHVWEDVPSGTPGNWAVKTFYARVALYEGTYRKYHDELGLQGSANEFLTLARDLSKEIMDSGNFSLHQTGNPGSDYKALFNSQDLSGNGEVILFNPYDLNKDKSSNINYTVFGTYEQSPSRDLVQTYLMRDGSRFTDQPGFETMLYVEEFENRDPRMSQTLVYPGWVRAPEPEAFIPILTRNFTGYFQQKGYNNTTENIALGSLDFPVYRYAEVLLTYAEALAELGSLTQADADISVNLLRQRAGMPDLQVSQANAQPDSFLSAKHPNVNGPMSGVILEVRRERRVEFAMEGYRYDDLMRWSAGELLENIPEGMYFPGLGKYDMTGDGIEDILLIDKDADIPLDPQKEINSLGKMLIYYKAGTVDDNVTVYMENGSQGGTLVTETTERSFEDPKYYYRPIPIQQVTLNPNLEQIFGWE</sequence>
<dbReference type="InterPro" id="IPR011990">
    <property type="entry name" value="TPR-like_helical_dom_sf"/>
</dbReference>
<evidence type="ECO:0000259" key="6">
    <source>
        <dbReference type="Pfam" id="PF07980"/>
    </source>
</evidence>
<reference evidence="8" key="1">
    <citation type="journal article" date="2019" name="Int. J. Syst. Evol. Microbiol.">
        <title>The Global Catalogue of Microorganisms (GCM) 10K type strain sequencing project: providing services to taxonomists for standard genome sequencing and annotation.</title>
        <authorList>
            <consortium name="The Broad Institute Genomics Platform"/>
            <consortium name="The Broad Institute Genome Sequencing Center for Infectious Disease"/>
            <person name="Wu L."/>
            <person name="Ma J."/>
        </authorList>
    </citation>
    <scope>NUCLEOTIDE SEQUENCE [LARGE SCALE GENOMIC DNA]</scope>
    <source>
        <strain evidence="8">CECT 7706</strain>
    </source>
</reference>
<evidence type="ECO:0000256" key="2">
    <source>
        <dbReference type="ARBA" id="ARBA00006275"/>
    </source>
</evidence>
<gene>
    <name evidence="7" type="ORF">QWZ15_21570</name>
</gene>
<dbReference type="InterPro" id="IPR012944">
    <property type="entry name" value="SusD_RagB_dom"/>
</dbReference>
<name>A0ABT8CCA4_9BACT</name>
<evidence type="ECO:0000313" key="7">
    <source>
        <dbReference type="EMBL" id="MDN3690424.1"/>
    </source>
</evidence>
<evidence type="ECO:0000256" key="5">
    <source>
        <dbReference type="ARBA" id="ARBA00023237"/>
    </source>
</evidence>
<dbReference type="Proteomes" id="UP001236663">
    <property type="component" value="Unassembled WGS sequence"/>
</dbReference>
<keyword evidence="4" id="KW-0472">Membrane</keyword>
<comment type="caution">
    <text evidence="7">The sequence shown here is derived from an EMBL/GenBank/DDBJ whole genome shotgun (WGS) entry which is preliminary data.</text>
</comment>
<feature type="domain" description="RagB/SusD" evidence="6">
    <location>
        <begin position="271"/>
        <end position="598"/>
    </location>
</feature>
<proteinExistence type="inferred from homology"/>
<dbReference type="SUPFAM" id="SSF48452">
    <property type="entry name" value="TPR-like"/>
    <property type="match status" value="1"/>
</dbReference>
<evidence type="ECO:0000256" key="3">
    <source>
        <dbReference type="ARBA" id="ARBA00022729"/>
    </source>
</evidence>
<evidence type="ECO:0000256" key="1">
    <source>
        <dbReference type="ARBA" id="ARBA00004442"/>
    </source>
</evidence>
<accession>A0ABT8CCA4</accession>
<protein>
    <submittedName>
        <fullName evidence="7">RagB/SusD family nutrient uptake outer membrane protein</fullName>
    </submittedName>
</protein>
<keyword evidence="8" id="KW-1185">Reference proteome</keyword>
<dbReference type="Pfam" id="PF07980">
    <property type="entry name" value="SusD_RagB"/>
    <property type="match status" value="1"/>
</dbReference>
<evidence type="ECO:0000313" key="8">
    <source>
        <dbReference type="Proteomes" id="UP001236663"/>
    </source>
</evidence>
<dbReference type="PROSITE" id="PS51257">
    <property type="entry name" value="PROKAR_LIPOPROTEIN"/>
    <property type="match status" value="1"/>
</dbReference>
<dbReference type="Gene3D" id="1.25.40.390">
    <property type="match status" value="1"/>
</dbReference>
<keyword evidence="3" id="KW-0732">Signal</keyword>
<dbReference type="RefSeq" id="WP_163383090.1">
    <property type="nucleotide sequence ID" value="NZ_JAUFQS010000047.1"/>
</dbReference>
<organism evidence="7 8">
    <name type="scientific">Cyclobacterium jeungdonense</name>
    <dbReference type="NCBI Taxonomy" id="708087"/>
    <lineage>
        <taxon>Bacteria</taxon>
        <taxon>Pseudomonadati</taxon>
        <taxon>Bacteroidota</taxon>
        <taxon>Cytophagia</taxon>
        <taxon>Cytophagales</taxon>
        <taxon>Cyclobacteriaceae</taxon>
        <taxon>Cyclobacterium</taxon>
    </lineage>
</organism>
<comment type="similarity">
    <text evidence="2">Belongs to the SusD family.</text>
</comment>
<comment type="subcellular location">
    <subcellularLocation>
        <location evidence="1">Cell outer membrane</location>
    </subcellularLocation>
</comment>